<dbReference type="EMBL" id="HBUE01186365">
    <property type="protein sequence ID" value="CAG6522872.1"/>
    <property type="molecule type" value="Transcribed_RNA"/>
</dbReference>
<reference evidence="1" key="1">
    <citation type="submission" date="2021-05" db="EMBL/GenBank/DDBJ databases">
        <authorList>
            <person name="Alioto T."/>
            <person name="Alioto T."/>
            <person name="Gomez Garrido J."/>
        </authorList>
    </citation>
    <scope>NUCLEOTIDE SEQUENCE</scope>
</reference>
<dbReference type="EMBL" id="HBUE01292095">
    <property type="protein sequence ID" value="CAG6574503.1"/>
    <property type="molecule type" value="Transcribed_RNA"/>
</dbReference>
<proteinExistence type="predicted"/>
<protein>
    <submittedName>
        <fullName evidence="1">(northern house mosquito) hypothetical protein</fullName>
    </submittedName>
</protein>
<name>A0A8D8E1V9_CULPI</name>
<sequence>MNFRHRQKWWDLFQWHFHEWRSDHSCRRLFLDRFSSYHNLRRLQVRYIENRLEQRIDSLRAHPQLIAVAQRRRRPRRHQLQRLAQRQLLALLHLRPLRNRVQRPG</sequence>
<accession>A0A8D8E1V9</accession>
<dbReference type="AlphaFoldDB" id="A0A8D8E1V9"/>
<evidence type="ECO:0000313" key="1">
    <source>
        <dbReference type="EMBL" id="CAG6522872.1"/>
    </source>
</evidence>
<organism evidence="1">
    <name type="scientific">Culex pipiens</name>
    <name type="common">House mosquito</name>
    <dbReference type="NCBI Taxonomy" id="7175"/>
    <lineage>
        <taxon>Eukaryota</taxon>
        <taxon>Metazoa</taxon>
        <taxon>Ecdysozoa</taxon>
        <taxon>Arthropoda</taxon>
        <taxon>Hexapoda</taxon>
        <taxon>Insecta</taxon>
        <taxon>Pterygota</taxon>
        <taxon>Neoptera</taxon>
        <taxon>Endopterygota</taxon>
        <taxon>Diptera</taxon>
        <taxon>Nematocera</taxon>
        <taxon>Culicoidea</taxon>
        <taxon>Culicidae</taxon>
        <taxon>Culicinae</taxon>
        <taxon>Culicini</taxon>
        <taxon>Culex</taxon>
        <taxon>Culex</taxon>
    </lineage>
</organism>